<dbReference type="AlphaFoldDB" id="A0A329QTZ8"/>
<feature type="compositionally biased region" description="Basic and acidic residues" evidence="1">
    <location>
        <begin position="35"/>
        <end position="69"/>
    </location>
</feature>
<name>A0A329QTZ8_9ACTN</name>
<organism evidence="2 3">
    <name type="scientific">Phytoactinopolyspora halophila</name>
    <dbReference type="NCBI Taxonomy" id="1981511"/>
    <lineage>
        <taxon>Bacteria</taxon>
        <taxon>Bacillati</taxon>
        <taxon>Actinomycetota</taxon>
        <taxon>Actinomycetes</taxon>
        <taxon>Jiangellales</taxon>
        <taxon>Jiangellaceae</taxon>
        <taxon>Phytoactinopolyspora</taxon>
    </lineage>
</organism>
<feature type="region of interest" description="Disordered" evidence="1">
    <location>
        <begin position="31"/>
        <end position="82"/>
    </location>
</feature>
<keyword evidence="3" id="KW-1185">Reference proteome</keyword>
<dbReference type="Proteomes" id="UP000250462">
    <property type="component" value="Unassembled WGS sequence"/>
</dbReference>
<sequence>MNMFHEDAIRAIHGQRARELQQEALVSRILRGRRARQDSEASDDARQHSGHDDAQERQGGDNAQERQDTEALGSVTSCARAA</sequence>
<proteinExistence type="predicted"/>
<dbReference type="RefSeq" id="WP_112258132.1">
    <property type="nucleotide sequence ID" value="NZ_QMIG01000007.1"/>
</dbReference>
<reference evidence="2 3" key="1">
    <citation type="submission" date="2018-06" db="EMBL/GenBank/DDBJ databases">
        <title>Phytoactinopolyspora halophila sp. nov., a novel halophilic actinomycete isolated from a saline soil in China.</title>
        <authorList>
            <person name="Tang S.-K."/>
        </authorList>
    </citation>
    <scope>NUCLEOTIDE SEQUENCE [LARGE SCALE GENOMIC DNA]</scope>
    <source>
        <strain evidence="2 3">YIM 96934</strain>
    </source>
</reference>
<evidence type="ECO:0000313" key="3">
    <source>
        <dbReference type="Proteomes" id="UP000250462"/>
    </source>
</evidence>
<evidence type="ECO:0000313" key="2">
    <source>
        <dbReference type="EMBL" id="RAW14772.1"/>
    </source>
</evidence>
<evidence type="ECO:0000256" key="1">
    <source>
        <dbReference type="SAM" id="MobiDB-lite"/>
    </source>
</evidence>
<comment type="caution">
    <text evidence="2">The sequence shown here is derived from an EMBL/GenBank/DDBJ whole genome shotgun (WGS) entry which is preliminary data.</text>
</comment>
<gene>
    <name evidence="2" type="ORF">DPM12_09760</name>
</gene>
<protein>
    <submittedName>
        <fullName evidence="2">Uncharacterized protein</fullName>
    </submittedName>
</protein>
<dbReference type="EMBL" id="QMIG01000007">
    <property type="protein sequence ID" value="RAW14772.1"/>
    <property type="molecule type" value="Genomic_DNA"/>
</dbReference>
<accession>A0A329QTZ8</accession>